<dbReference type="SUPFAM" id="SSF46955">
    <property type="entry name" value="Putative DNA-binding domain"/>
    <property type="match status" value="1"/>
</dbReference>
<dbReference type="SUPFAM" id="SSF55681">
    <property type="entry name" value="Class II aaRS and biotin synthetases"/>
    <property type="match status" value="1"/>
</dbReference>
<dbReference type="PROSITE" id="PS51483">
    <property type="entry name" value="B5"/>
    <property type="match status" value="1"/>
</dbReference>
<evidence type="ECO:0000313" key="20">
    <source>
        <dbReference type="EMBL" id="KTT21063.1"/>
    </source>
</evidence>
<keyword evidence="5 16" id="KW-0820">tRNA-binding</keyword>
<feature type="binding site" evidence="15">
    <location>
        <position position="467"/>
    </location>
    <ligand>
        <name>Mg(2+)</name>
        <dbReference type="ChEBI" id="CHEBI:18420"/>
        <note>shared with alpha subunit</note>
    </ligand>
</feature>
<sequence>MQFPESWLRAFCNPPLSSEALADTLTMGGFEVEERRPAAPPFTKIVVGEIKEAVQHPNADRLRVCQVDAGQGALLNIVCGAPNARVGIKVPCALVGAELPPGEDGKPFKIKLGKLRGVESQGMLCSARELGLSEDHGGLLELAGDAPVGADVRELLQLDDVLLTIKLTPNLAHGLSVYGIARELSALTGAPLQTPAIEPVQPQLDDTLPVRVEAADLCGRFSGRIVRGVNTRAATPAWMVDRLARCGQRSVSPLVDISNYVMFEYGSPSHIFDLDKIHGGLTVRWGKPGEPLKLLNGNTVTVDDQVGVIADEREVESLAGIMGGDATAVSDDTSSIYIEAAFWWPAAIQGRSRRFNFSTDAGHRFERGVDPSRTVAMIERITRLVQEICGGQAGPIDDQVLRSPEAAPVTLRVARAERVIGMPITQAQCADVLRKLHLDFTQGEGTLTVTPPPHRFDIAIEEDLIEEVARLVGYNNLPSTPPLAPIRARVLSESQRSRFAVRHRLADLGYQETINFSFVEAAWERDLAGNADPVQLLNPIASQMSVMRSSLVGSLLAVLKFNLDRKAPRVRVFEVGRVFMRDDTVVTGDSSVKGVRQPVHVAGLAWGDDEAARWDGRPQRVDFYDAKGDVEALLAPRAVRFESAEHPALHPGRCARVLVDGQPAGFIGELHPRWRQQWELPFAPMLFELSLDAVTARAMPALRPVPRHQAVERDIAVVVAESVSHDALLDAVRAADTGGLLRDAALFDIYRPAPETTAAAPGALAAGEKSMAVRLAFLGEATLTDEQVDAAVAAIVAKAQQQVGARLRG</sequence>
<dbReference type="InterPro" id="IPR036690">
    <property type="entry name" value="Fdx_antiC-bd_sf"/>
</dbReference>
<dbReference type="EMBL" id="LDSL01000073">
    <property type="protein sequence ID" value="KTT21063.1"/>
    <property type="molecule type" value="Genomic_DNA"/>
</dbReference>
<comment type="catalytic activity">
    <reaction evidence="14 15">
        <text>tRNA(Phe) + L-phenylalanine + ATP = L-phenylalanyl-tRNA(Phe) + AMP + diphosphate + H(+)</text>
        <dbReference type="Rhea" id="RHEA:19413"/>
        <dbReference type="Rhea" id="RHEA-COMP:9668"/>
        <dbReference type="Rhea" id="RHEA-COMP:9699"/>
        <dbReference type="ChEBI" id="CHEBI:15378"/>
        <dbReference type="ChEBI" id="CHEBI:30616"/>
        <dbReference type="ChEBI" id="CHEBI:33019"/>
        <dbReference type="ChEBI" id="CHEBI:58095"/>
        <dbReference type="ChEBI" id="CHEBI:78442"/>
        <dbReference type="ChEBI" id="CHEBI:78531"/>
        <dbReference type="ChEBI" id="CHEBI:456215"/>
        <dbReference type="EC" id="6.1.1.20"/>
    </reaction>
</comment>
<dbReference type="Gene3D" id="3.50.40.10">
    <property type="entry name" value="Phenylalanyl-trna Synthetase, Chain B, domain 3"/>
    <property type="match status" value="1"/>
</dbReference>
<dbReference type="SUPFAM" id="SSF54991">
    <property type="entry name" value="Anticodon-binding domain of PheRS"/>
    <property type="match status" value="1"/>
</dbReference>
<dbReference type="InterPro" id="IPR041616">
    <property type="entry name" value="PheRS_beta_core"/>
</dbReference>
<dbReference type="PATRIC" id="fig|433924.3.peg.4618"/>
<dbReference type="SUPFAM" id="SSF56037">
    <property type="entry name" value="PheT/TilS domain"/>
    <property type="match status" value="1"/>
</dbReference>
<dbReference type="InterPro" id="IPR002547">
    <property type="entry name" value="tRNA-bd_dom"/>
</dbReference>
<evidence type="ECO:0000256" key="12">
    <source>
        <dbReference type="ARBA" id="ARBA00022917"/>
    </source>
</evidence>
<dbReference type="InterPro" id="IPR020825">
    <property type="entry name" value="Phe-tRNA_synthase-like_B3/B4"/>
</dbReference>
<comment type="subcellular location">
    <subcellularLocation>
        <location evidence="1 15">Cytoplasm</location>
    </subcellularLocation>
</comment>
<dbReference type="RefSeq" id="WP_058642375.1">
    <property type="nucleotide sequence ID" value="NZ_LDSL01000073.1"/>
</dbReference>
<keyword evidence="21" id="KW-1185">Reference proteome</keyword>
<accession>A0A147GTW0</accession>
<evidence type="ECO:0000256" key="7">
    <source>
        <dbReference type="ARBA" id="ARBA00022723"/>
    </source>
</evidence>
<keyword evidence="7 15" id="KW-0479">Metal-binding</keyword>
<dbReference type="PROSITE" id="PS50886">
    <property type="entry name" value="TRBD"/>
    <property type="match status" value="1"/>
</dbReference>
<dbReference type="GO" id="GO:0005524">
    <property type="term" value="F:ATP binding"/>
    <property type="evidence" value="ECO:0007669"/>
    <property type="project" value="UniProtKB-UniRule"/>
</dbReference>
<evidence type="ECO:0000259" key="17">
    <source>
        <dbReference type="PROSITE" id="PS50886"/>
    </source>
</evidence>
<dbReference type="Pfam" id="PF17759">
    <property type="entry name" value="tRNA_synthFbeta"/>
    <property type="match status" value="1"/>
</dbReference>
<feature type="domain" description="B5" evidence="19">
    <location>
        <begin position="404"/>
        <end position="479"/>
    </location>
</feature>
<keyword evidence="9 15" id="KW-0067">ATP-binding</keyword>
<dbReference type="PANTHER" id="PTHR10947:SF0">
    <property type="entry name" value="PHENYLALANINE--TRNA LIGASE BETA SUBUNIT"/>
    <property type="match status" value="1"/>
</dbReference>
<feature type="binding site" evidence="15">
    <location>
        <position position="463"/>
    </location>
    <ligand>
        <name>Mg(2+)</name>
        <dbReference type="ChEBI" id="CHEBI:18420"/>
        <note>shared with alpha subunit</note>
    </ligand>
</feature>
<dbReference type="Gene3D" id="3.30.930.10">
    <property type="entry name" value="Bira Bifunctional Protein, Domain 2"/>
    <property type="match status" value="1"/>
</dbReference>
<comment type="caution">
    <text evidence="20">The sequence shown here is derived from an EMBL/GenBank/DDBJ whole genome shotgun (WGS) entry which is preliminary data.</text>
</comment>
<dbReference type="InterPro" id="IPR005147">
    <property type="entry name" value="tRNA_synthase_B5-dom"/>
</dbReference>
<comment type="cofactor">
    <cofactor evidence="15">
        <name>Mg(2+)</name>
        <dbReference type="ChEBI" id="CHEBI:18420"/>
    </cofactor>
    <text evidence="15">Binds 2 magnesium ions per tetramer.</text>
</comment>
<evidence type="ECO:0000256" key="2">
    <source>
        <dbReference type="ARBA" id="ARBA00008653"/>
    </source>
</evidence>
<evidence type="ECO:0000313" key="21">
    <source>
        <dbReference type="Proteomes" id="UP000072741"/>
    </source>
</evidence>
<dbReference type="SMART" id="SM00873">
    <property type="entry name" value="B3_4"/>
    <property type="match status" value="1"/>
</dbReference>
<proteinExistence type="inferred from homology"/>
<dbReference type="EC" id="6.1.1.20" evidence="15"/>
<dbReference type="InterPro" id="IPR045060">
    <property type="entry name" value="Phe-tRNA-ligase_IIc_bsu"/>
</dbReference>
<dbReference type="Pfam" id="PF03147">
    <property type="entry name" value="FDX-ACB"/>
    <property type="match status" value="1"/>
</dbReference>
<evidence type="ECO:0000256" key="5">
    <source>
        <dbReference type="ARBA" id="ARBA00022555"/>
    </source>
</evidence>
<dbReference type="FunFam" id="3.30.930.10:FF:000022">
    <property type="entry name" value="Phenylalanine--tRNA ligase beta subunit"/>
    <property type="match status" value="1"/>
</dbReference>
<dbReference type="AlphaFoldDB" id="A0A147GTW0"/>
<dbReference type="Gene3D" id="3.30.56.10">
    <property type="match status" value="2"/>
</dbReference>
<name>A0A147GTW0_9BURK</name>
<dbReference type="SMART" id="SM00896">
    <property type="entry name" value="FDX-ACB"/>
    <property type="match status" value="1"/>
</dbReference>
<dbReference type="Pfam" id="PF01588">
    <property type="entry name" value="tRNA_bind"/>
    <property type="match status" value="1"/>
</dbReference>
<feature type="binding site" evidence="15">
    <location>
        <position position="466"/>
    </location>
    <ligand>
        <name>Mg(2+)</name>
        <dbReference type="ChEBI" id="CHEBI:18420"/>
        <note>shared with alpha subunit</note>
    </ligand>
</feature>
<dbReference type="GO" id="GO:0004826">
    <property type="term" value="F:phenylalanine-tRNA ligase activity"/>
    <property type="evidence" value="ECO:0007669"/>
    <property type="project" value="UniProtKB-UniRule"/>
</dbReference>
<dbReference type="GO" id="GO:0000287">
    <property type="term" value="F:magnesium ion binding"/>
    <property type="evidence" value="ECO:0007669"/>
    <property type="project" value="UniProtKB-UniRule"/>
</dbReference>
<evidence type="ECO:0000256" key="15">
    <source>
        <dbReference type="HAMAP-Rule" id="MF_00283"/>
    </source>
</evidence>
<feature type="domain" description="TRNA-binding" evidence="17">
    <location>
        <begin position="39"/>
        <end position="153"/>
    </location>
</feature>
<evidence type="ECO:0000256" key="3">
    <source>
        <dbReference type="ARBA" id="ARBA00011209"/>
    </source>
</evidence>
<comment type="subunit">
    <text evidence="3 15">Tetramer of two alpha and two beta subunits.</text>
</comment>
<feature type="binding site" evidence="15">
    <location>
        <position position="457"/>
    </location>
    <ligand>
        <name>Mg(2+)</name>
        <dbReference type="ChEBI" id="CHEBI:18420"/>
        <note>shared with alpha subunit</note>
    </ligand>
</feature>
<dbReference type="FunFam" id="2.40.50.140:FF:000045">
    <property type="entry name" value="Phenylalanine--tRNA ligase beta subunit"/>
    <property type="match status" value="1"/>
</dbReference>
<feature type="domain" description="FDX-ACB" evidence="18">
    <location>
        <begin position="706"/>
        <end position="808"/>
    </location>
</feature>
<dbReference type="Gene3D" id="2.40.50.140">
    <property type="entry name" value="Nucleic acid-binding proteins"/>
    <property type="match status" value="1"/>
</dbReference>
<dbReference type="FunFam" id="3.30.56.10:FF:000002">
    <property type="entry name" value="Phenylalanine--tRNA ligase beta subunit"/>
    <property type="match status" value="1"/>
</dbReference>
<keyword evidence="6 15" id="KW-0436">Ligase</keyword>
<keyword evidence="13 15" id="KW-0030">Aminoacyl-tRNA synthetase</keyword>
<dbReference type="NCBIfam" id="TIGR00472">
    <property type="entry name" value="pheT_bact"/>
    <property type="match status" value="1"/>
</dbReference>
<dbReference type="InterPro" id="IPR005121">
    <property type="entry name" value="Fdx_antiC-bd"/>
</dbReference>
<dbReference type="InterPro" id="IPR005146">
    <property type="entry name" value="B3/B4_tRNA-bd"/>
</dbReference>
<dbReference type="NCBIfam" id="NF045760">
    <property type="entry name" value="YtpR"/>
    <property type="match status" value="1"/>
</dbReference>
<dbReference type="PANTHER" id="PTHR10947">
    <property type="entry name" value="PHENYLALANYL-TRNA SYNTHETASE BETA CHAIN AND LEUCINE-RICH REPEAT-CONTAINING PROTEIN 47"/>
    <property type="match status" value="1"/>
</dbReference>
<comment type="similarity">
    <text evidence="2 15">Belongs to the phenylalanyl-tRNA synthetase beta subunit family. Type 1 subfamily.</text>
</comment>
<evidence type="ECO:0000256" key="4">
    <source>
        <dbReference type="ARBA" id="ARBA00022490"/>
    </source>
</evidence>
<dbReference type="SUPFAM" id="SSF50249">
    <property type="entry name" value="Nucleic acid-binding proteins"/>
    <property type="match status" value="1"/>
</dbReference>
<keyword evidence="10 15" id="KW-0460">Magnesium</keyword>
<dbReference type="InterPro" id="IPR033714">
    <property type="entry name" value="tRNA_bind_bactPheRS"/>
</dbReference>
<gene>
    <name evidence="15" type="primary">pheT</name>
    <name evidence="20" type="ORF">NS331_12810</name>
</gene>
<evidence type="ECO:0000256" key="11">
    <source>
        <dbReference type="ARBA" id="ARBA00022884"/>
    </source>
</evidence>
<evidence type="ECO:0000256" key="13">
    <source>
        <dbReference type="ARBA" id="ARBA00023146"/>
    </source>
</evidence>
<evidence type="ECO:0000256" key="14">
    <source>
        <dbReference type="ARBA" id="ARBA00049255"/>
    </source>
</evidence>
<evidence type="ECO:0000256" key="8">
    <source>
        <dbReference type="ARBA" id="ARBA00022741"/>
    </source>
</evidence>
<dbReference type="PROSITE" id="PS51447">
    <property type="entry name" value="FDX_ACB"/>
    <property type="match status" value="1"/>
</dbReference>
<keyword evidence="8 15" id="KW-0547">Nucleotide-binding</keyword>
<dbReference type="InterPro" id="IPR045864">
    <property type="entry name" value="aa-tRNA-synth_II/BPL/LPL"/>
</dbReference>
<evidence type="ECO:0000256" key="16">
    <source>
        <dbReference type="PROSITE-ProRule" id="PRU00209"/>
    </source>
</evidence>
<dbReference type="Pfam" id="PF03483">
    <property type="entry name" value="B3_4"/>
    <property type="match status" value="1"/>
</dbReference>
<dbReference type="OrthoDB" id="9805455at2"/>
<dbReference type="Gene3D" id="3.30.70.380">
    <property type="entry name" value="Ferrodoxin-fold anticodon-binding domain"/>
    <property type="match status" value="1"/>
</dbReference>
<evidence type="ECO:0000256" key="6">
    <source>
        <dbReference type="ARBA" id="ARBA00022598"/>
    </source>
</evidence>
<evidence type="ECO:0000256" key="9">
    <source>
        <dbReference type="ARBA" id="ARBA00022840"/>
    </source>
</evidence>
<dbReference type="HAMAP" id="MF_00283">
    <property type="entry name" value="Phe_tRNA_synth_beta1"/>
    <property type="match status" value="1"/>
</dbReference>
<keyword evidence="11 16" id="KW-0694">RNA-binding</keyword>
<dbReference type="Proteomes" id="UP000072741">
    <property type="component" value="Unassembled WGS sequence"/>
</dbReference>
<dbReference type="InterPro" id="IPR012340">
    <property type="entry name" value="NA-bd_OB-fold"/>
</dbReference>
<keyword evidence="12 15" id="KW-0648">Protein biosynthesis</keyword>
<keyword evidence="4 15" id="KW-0963">Cytoplasm</keyword>
<dbReference type="CDD" id="cd02796">
    <property type="entry name" value="tRNA_bind_bactPheRS"/>
    <property type="match status" value="1"/>
</dbReference>
<dbReference type="GO" id="GO:0009328">
    <property type="term" value="C:phenylalanine-tRNA ligase complex"/>
    <property type="evidence" value="ECO:0007669"/>
    <property type="project" value="TreeGrafter"/>
</dbReference>
<dbReference type="Pfam" id="PF03484">
    <property type="entry name" value="B5"/>
    <property type="match status" value="1"/>
</dbReference>
<evidence type="ECO:0000256" key="1">
    <source>
        <dbReference type="ARBA" id="ARBA00004496"/>
    </source>
</evidence>
<dbReference type="SMART" id="SM00874">
    <property type="entry name" value="B5"/>
    <property type="match status" value="1"/>
</dbReference>
<evidence type="ECO:0000259" key="19">
    <source>
        <dbReference type="PROSITE" id="PS51483"/>
    </source>
</evidence>
<dbReference type="InterPro" id="IPR009061">
    <property type="entry name" value="DNA-bd_dom_put_sf"/>
</dbReference>
<evidence type="ECO:0000259" key="18">
    <source>
        <dbReference type="PROSITE" id="PS51447"/>
    </source>
</evidence>
<protein>
    <recommendedName>
        <fullName evidence="15">Phenylalanine--tRNA ligase beta subunit</fullName>
        <ecNumber evidence="15">6.1.1.20</ecNumber>
    </recommendedName>
    <alternativeName>
        <fullName evidence="15">Phenylalanyl-tRNA synthetase beta subunit</fullName>
        <shortName evidence="15">PheRS</shortName>
    </alternativeName>
</protein>
<dbReference type="GO" id="GO:0006432">
    <property type="term" value="P:phenylalanyl-tRNA aminoacylation"/>
    <property type="evidence" value="ECO:0007669"/>
    <property type="project" value="UniProtKB-UniRule"/>
</dbReference>
<evidence type="ECO:0000256" key="10">
    <source>
        <dbReference type="ARBA" id="ARBA00022842"/>
    </source>
</evidence>
<dbReference type="CDD" id="cd00769">
    <property type="entry name" value="PheRS_beta_core"/>
    <property type="match status" value="1"/>
</dbReference>
<organism evidence="20 21">
    <name type="scientific">Pseudacidovorax intermedius</name>
    <dbReference type="NCBI Taxonomy" id="433924"/>
    <lineage>
        <taxon>Bacteria</taxon>
        <taxon>Pseudomonadati</taxon>
        <taxon>Pseudomonadota</taxon>
        <taxon>Betaproteobacteria</taxon>
        <taxon>Burkholderiales</taxon>
        <taxon>Comamonadaceae</taxon>
        <taxon>Pseudacidovorax</taxon>
    </lineage>
</organism>
<reference evidence="20 21" key="1">
    <citation type="journal article" date="2016" name="Front. Microbiol.">
        <title>Genomic Resource of Rice Seed Associated Bacteria.</title>
        <authorList>
            <person name="Midha S."/>
            <person name="Bansal K."/>
            <person name="Sharma S."/>
            <person name="Kumar N."/>
            <person name="Patil P.P."/>
            <person name="Chaudhry V."/>
            <person name="Patil P.B."/>
        </authorList>
    </citation>
    <scope>NUCLEOTIDE SEQUENCE [LARGE SCALE GENOMIC DNA]</scope>
    <source>
        <strain evidence="20 21">NS331</strain>
    </source>
</reference>
<dbReference type="GO" id="GO:0000049">
    <property type="term" value="F:tRNA binding"/>
    <property type="evidence" value="ECO:0007669"/>
    <property type="project" value="UniProtKB-UniRule"/>
</dbReference>
<dbReference type="InterPro" id="IPR004532">
    <property type="entry name" value="Phe-tRNA-ligase_IIc_bsu_bact"/>
</dbReference>